<dbReference type="Pfam" id="PF00300">
    <property type="entry name" value="His_Phos_1"/>
    <property type="match status" value="1"/>
</dbReference>
<dbReference type="EMBL" id="JABMIG020000043">
    <property type="protein sequence ID" value="KAL3798836.1"/>
    <property type="molecule type" value="Genomic_DNA"/>
</dbReference>
<keyword evidence="2" id="KW-1185">Reference proteome</keyword>
<dbReference type="InterPro" id="IPR013078">
    <property type="entry name" value="His_Pase_superF_clade-1"/>
</dbReference>
<dbReference type="InterPro" id="IPR029033">
    <property type="entry name" value="His_PPase_superfam"/>
</dbReference>
<evidence type="ECO:0000313" key="1">
    <source>
        <dbReference type="EMBL" id="KAL3798836.1"/>
    </source>
</evidence>
<reference evidence="1 2" key="1">
    <citation type="journal article" date="2020" name="G3 (Bethesda)">
        <title>Improved Reference Genome for Cyclotella cryptica CCMP332, a Model for Cell Wall Morphogenesis, Salinity Adaptation, and Lipid Production in Diatoms (Bacillariophyta).</title>
        <authorList>
            <person name="Roberts W.R."/>
            <person name="Downey K.M."/>
            <person name="Ruck E.C."/>
            <person name="Traller J.C."/>
            <person name="Alverson A.J."/>
        </authorList>
    </citation>
    <scope>NUCLEOTIDE SEQUENCE [LARGE SCALE GENOMIC DNA]</scope>
    <source>
        <strain evidence="1 2">CCMP332</strain>
    </source>
</reference>
<proteinExistence type="predicted"/>
<dbReference type="AlphaFoldDB" id="A0ABD3QGG3"/>
<dbReference type="Gene3D" id="3.40.50.1240">
    <property type="entry name" value="Phosphoglycerate mutase-like"/>
    <property type="match status" value="1"/>
</dbReference>
<dbReference type="PANTHER" id="PTHR46192">
    <property type="entry name" value="BROAD-RANGE ACID PHOSPHATASE DET1"/>
    <property type="match status" value="1"/>
</dbReference>
<name>A0ABD3QGG3_9STRA</name>
<evidence type="ECO:0000313" key="2">
    <source>
        <dbReference type="Proteomes" id="UP001516023"/>
    </source>
</evidence>
<dbReference type="InterPro" id="IPR001345">
    <property type="entry name" value="PG/BPGM_mutase_AS"/>
</dbReference>
<dbReference type="Proteomes" id="UP001516023">
    <property type="component" value="Unassembled WGS sequence"/>
</dbReference>
<comment type="caution">
    <text evidence="1">The sequence shown here is derived from an EMBL/GenBank/DDBJ whole genome shotgun (WGS) entry which is preliminary data.</text>
</comment>
<dbReference type="SUPFAM" id="SSF53254">
    <property type="entry name" value="Phosphoglycerate mutase-like"/>
    <property type="match status" value="1"/>
</dbReference>
<accession>A0ABD3QGG3</accession>
<protein>
    <recommendedName>
        <fullName evidence="3">Phosphoglycerate mutase</fullName>
    </recommendedName>
</protein>
<organism evidence="1 2">
    <name type="scientific">Cyclotella cryptica</name>
    <dbReference type="NCBI Taxonomy" id="29204"/>
    <lineage>
        <taxon>Eukaryota</taxon>
        <taxon>Sar</taxon>
        <taxon>Stramenopiles</taxon>
        <taxon>Ochrophyta</taxon>
        <taxon>Bacillariophyta</taxon>
        <taxon>Coscinodiscophyceae</taxon>
        <taxon>Thalassiosirophycidae</taxon>
        <taxon>Stephanodiscales</taxon>
        <taxon>Stephanodiscaceae</taxon>
        <taxon>Cyclotella</taxon>
    </lineage>
</organism>
<dbReference type="InterPro" id="IPR052765">
    <property type="entry name" value="PGM-Related"/>
</dbReference>
<sequence>MRRLWATHLAPAHNHIVKHLKSCRVLSSSSNYEPQEDGPRQLDFRPHRIILLRHGESQGNVDQNAYVTTADWRIPITNVGKIQAQGERSRPADSSGKKLENRMQKFFFTSRLTFEPNKSVHCLLCFRFICSHGVYLLLHGCQTWQTLDEILPYFDEDEILGLMEEPRISEQQIGNFQNVQQVLDAKSERSKFGRFFYRFPSGEAGLDVYNRVSSFIPTLVRDCIQYSREGHDLDNMNIVIVTHGLALRLFLMRWFQFSVHDFEESYNPDNCQLITMTKMKDSFGHAWMELEEKDRVSLCLPGSCGVPRNVHLHRLQALYENRHKN</sequence>
<dbReference type="PROSITE" id="PS00175">
    <property type="entry name" value="PG_MUTASE"/>
    <property type="match status" value="1"/>
</dbReference>
<evidence type="ECO:0008006" key="3">
    <source>
        <dbReference type="Google" id="ProtNLM"/>
    </source>
</evidence>
<gene>
    <name evidence="1" type="ORF">HJC23_004624</name>
</gene>
<dbReference type="CDD" id="cd07067">
    <property type="entry name" value="HP_PGM_like"/>
    <property type="match status" value="1"/>
</dbReference>